<feature type="domain" description="Major facilitator superfamily (MFS) profile" evidence="6">
    <location>
        <begin position="1"/>
        <end position="369"/>
    </location>
</feature>
<dbReference type="RefSeq" id="XP_022237073.1">
    <property type="nucleotide sequence ID" value="XM_022381365.1"/>
</dbReference>
<feature type="transmembrane region" description="Helical" evidence="5">
    <location>
        <begin position="227"/>
        <end position="248"/>
    </location>
</feature>
<keyword evidence="7" id="KW-1185">Reference proteome</keyword>
<evidence type="ECO:0000313" key="7">
    <source>
        <dbReference type="Proteomes" id="UP000694941"/>
    </source>
</evidence>
<dbReference type="CDD" id="cd17317">
    <property type="entry name" value="MFS_SLC22"/>
    <property type="match status" value="1"/>
</dbReference>
<feature type="transmembrane region" description="Helical" evidence="5">
    <location>
        <begin position="255"/>
        <end position="274"/>
    </location>
</feature>
<evidence type="ECO:0000256" key="3">
    <source>
        <dbReference type="ARBA" id="ARBA00022989"/>
    </source>
</evidence>
<comment type="subcellular location">
    <subcellularLocation>
        <location evidence="1">Membrane</location>
        <topology evidence="1">Multi-pass membrane protein</topology>
    </subcellularLocation>
</comment>
<evidence type="ECO:0000259" key="6">
    <source>
        <dbReference type="PROSITE" id="PS50850"/>
    </source>
</evidence>
<dbReference type="GeneID" id="106476658"/>
<keyword evidence="2 5" id="KW-0812">Transmembrane</keyword>
<dbReference type="Pfam" id="PF00083">
    <property type="entry name" value="Sugar_tr"/>
    <property type="match status" value="1"/>
</dbReference>
<gene>
    <name evidence="8" type="primary">LOC106476658</name>
</gene>
<dbReference type="InterPro" id="IPR036259">
    <property type="entry name" value="MFS_trans_sf"/>
</dbReference>
<dbReference type="InterPro" id="IPR005828">
    <property type="entry name" value="MFS_sugar_transport-like"/>
</dbReference>
<keyword evidence="4 5" id="KW-0472">Membrane</keyword>
<dbReference type="PROSITE" id="PS50850">
    <property type="entry name" value="MFS"/>
    <property type="match status" value="1"/>
</dbReference>
<reference evidence="8" key="1">
    <citation type="submission" date="2025-08" db="UniProtKB">
        <authorList>
            <consortium name="RefSeq"/>
        </authorList>
    </citation>
    <scope>IDENTIFICATION</scope>
    <source>
        <tissue evidence="8">Muscle</tissue>
    </source>
</reference>
<evidence type="ECO:0000313" key="8">
    <source>
        <dbReference type="RefSeq" id="XP_022237073.1"/>
    </source>
</evidence>
<proteinExistence type="predicted"/>
<feature type="transmembrane region" description="Helical" evidence="5">
    <location>
        <begin position="198"/>
        <end position="215"/>
    </location>
</feature>
<accession>A0ABM1S0B8</accession>
<feature type="transmembrane region" description="Helical" evidence="5">
    <location>
        <begin position="345"/>
        <end position="364"/>
    </location>
</feature>
<feature type="transmembrane region" description="Helical" evidence="5">
    <location>
        <begin position="109"/>
        <end position="127"/>
    </location>
</feature>
<organism evidence="7 8">
    <name type="scientific">Limulus polyphemus</name>
    <name type="common">Atlantic horseshoe crab</name>
    <dbReference type="NCBI Taxonomy" id="6850"/>
    <lineage>
        <taxon>Eukaryota</taxon>
        <taxon>Metazoa</taxon>
        <taxon>Ecdysozoa</taxon>
        <taxon>Arthropoda</taxon>
        <taxon>Chelicerata</taxon>
        <taxon>Merostomata</taxon>
        <taxon>Xiphosura</taxon>
        <taxon>Limulidae</taxon>
        <taxon>Limulus</taxon>
    </lineage>
</organism>
<protein>
    <submittedName>
        <fullName evidence="8">Organic cation transporter protein-like isoform X2</fullName>
    </submittedName>
</protein>
<dbReference type="SUPFAM" id="SSF103473">
    <property type="entry name" value="MFS general substrate transporter"/>
    <property type="match status" value="1"/>
</dbReference>
<name>A0ABM1S0B8_LIMPO</name>
<dbReference type="InterPro" id="IPR005829">
    <property type="entry name" value="Sugar_transporter_CS"/>
</dbReference>
<dbReference type="InterPro" id="IPR020846">
    <property type="entry name" value="MFS_dom"/>
</dbReference>
<evidence type="ECO:0000256" key="4">
    <source>
        <dbReference type="ARBA" id="ARBA00023136"/>
    </source>
</evidence>
<dbReference type="PROSITE" id="PS00216">
    <property type="entry name" value="SUGAR_TRANSPORT_1"/>
    <property type="match status" value="1"/>
</dbReference>
<dbReference type="Proteomes" id="UP000694941">
    <property type="component" value="Unplaced"/>
</dbReference>
<sequence length="389" mass="43184">MAGFLSSVFISGQLADRFGRRPIILLGIAIFFASALACTFSTSYVMFTTLRYFVAFGASGAVTTAFVLLMEVIGAQYRTVLGVSFQFGWALGYVLLPALAWFVREWSNLHLTLTVPWILLCSFWWLLPESPRWLITHGKVEQVEKEIETALRINHKNVTDIGKIVKELMYKETREEENKNRHATFFDLLKTPNMRKKTLNSFFAWFVIAFVYYGLSLSTNDLGGDPYINFFVSGAVEFPSYAISIFVIKHLGRRIPLVVTMVLGGLACMLTIPIPDYLQWLTVTLAMFGKFCISASFGIVYVYSAELFPTVVRNVGVGSSSMCARVGSMVAPFVKELSKATNNGVPLGIFGGLSVVSGILILLLPETNNMPLPDTLEEGEAFGNVLYPV</sequence>
<feature type="transmembrane region" description="Helical" evidence="5">
    <location>
        <begin position="280"/>
        <end position="303"/>
    </location>
</feature>
<feature type="transmembrane region" description="Helical" evidence="5">
    <location>
        <begin position="52"/>
        <end position="73"/>
    </location>
</feature>
<dbReference type="PANTHER" id="PTHR24064">
    <property type="entry name" value="SOLUTE CARRIER FAMILY 22 MEMBER"/>
    <property type="match status" value="1"/>
</dbReference>
<evidence type="ECO:0000256" key="5">
    <source>
        <dbReference type="SAM" id="Phobius"/>
    </source>
</evidence>
<evidence type="ECO:0000256" key="2">
    <source>
        <dbReference type="ARBA" id="ARBA00022692"/>
    </source>
</evidence>
<feature type="transmembrane region" description="Helical" evidence="5">
    <location>
        <begin position="80"/>
        <end position="103"/>
    </location>
</feature>
<evidence type="ECO:0000256" key="1">
    <source>
        <dbReference type="ARBA" id="ARBA00004141"/>
    </source>
</evidence>
<keyword evidence="3 5" id="KW-1133">Transmembrane helix</keyword>
<dbReference type="Gene3D" id="1.20.1250.20">
    <property type="entry name" value="MFS general substrate transporter like domains"/>
    <property type="match status" value="1"/>
</dbReference>
<feature type="transmembrane region" description="Helical" evidence="5">
    <location>
        <begin position="23"/>
        <end position="46"/>
    </location>
</feature>